<dbReference type="OMA" id="CMIREAN"/>
<protein>
    <submittedName>
        <fullName evidence="7">Piso0_005785 protein</fullName>
    </submittedName>
</protein>
<evidence type="ECO:0000313" key="7">
    <source>
        <dbReference type="EMBL" id="CCE87242.1"/>
    </source>
</evidence>
<comment type="similarity">
    <text evidence="2">Belongs to the Nudix hydrolase family.</text>
</comment>
<dbReference type="Gene3D" id="3.90.79.10">
    <property type="entry name" value="Nucleoside Triphosphate Pyrophosphohydrolase"/>
    <property type="match status" value="1"/>
</dbReference>
<dbReference type="PROSITE" id="PS51462">
    <property type="entry name" value="NUDIX"/>
    <property type="match status" value="1"/>
</dbReference>
<evidence type="ECO:0000313" key="8">
    <source>
        <dbReference type="Proteomes" id="UP000005222"/>
    </source>
</evidence>
<dbReference type="PANTHER" id="PTHR43758">
    <property type="entry name" value="7,8-DIHYDRO-8-OXOGUANINE TRIPHOSPHATASE"/>
    <property type="match status" value="1"/>
</dbReference>
<dbReference type="PROSITE" id="PS00893">
    <property type="entry name" value="NUDIX_BOX"/>
    <property type="match status" value="1"/>
</dbReference>
<dbReference type="HOGENOM" id="CLU_037162_27_0_1"/>
<organism evidence="7 8">
    <name type="scientific">Pichia sorbitophila (strain ATCC MYA-4447 / BCRC 22081 / CBS 7064 / NBRC 10061 / NRRL Y-12695)</name>
    <name type="common">Hybrid yeast</name>
    <dbReference type="NCBI Taxonomy" id="559304"/>
    <lineage>
        <taxon>Eukaryota</taxon>
        <taxon>Fungi</taxon>
        <taxon>Dikarya</taxon>
        <taxon>Ascomycota</taxon>
        <taxon>Saccharomycotina</taxon>
        <taxon>Pichiomycetes</taxon>
        <taxon>Debaryomycetaceae</taxon>
        <taxon>Millerozyma</taxon>
    </lineage>
</organism>
<dbReference type="GO" id="GO:0046872">
    <property type="term" value="F:metal ion binding"/>
    <property type="evidence" value="ECO:0007669"/>
    <property type="project" value="UniProtKB-KW"/>
</dbReference>
<gene>
    <name evidence="7" type="primary">Piso0_005785</name>
    <name evidence="7" type="ORF">GNLVRS01_PISO0N22541g</name>
</gene>
<dbReference type="GO" id="GO:0016818">
    <property type="term" value="F:hydrolase activity, acting on acid anhydrides, in phosphorus-containing anhydrides"/>
    <property type="evidence" value="ECO:0007669"/>
    <property type="project" value="TreeGrafter"/>
</dbReference>
<keyword evidence="5" id="KW-0460">Magnesium</keyword>
<evidence type="ECO:0000256" key="4">
    <source>
        <dbReference type="ARBA" id="ARBA00022801"/>
    </source>
</evidence>
<dbReference type="AlphaFoldDB" id="G8XZY3"/>
<reference evidence="7 8" key="1">
    <citation type="journal article" date="2012" name="G3 (Bethesda)">
        <title>Pichia sorbitophila, an interspecies yeast hybrid reveals early steps of genome resolution following polyploidization.</title>
        <authorList>
            <person name="Leh Louis V."/>
            <person name="Despons L."/>
            <person name="Friedrich A."/>
            <person name="Martin T."/>
            <person name="Durrens P."/>
            <person name="Casaregola S."/>
            <person name="Neuveglise C."/>
            <person name="Fairhead C."/>
            <person name="Marck C."/>
            <person name="Cruz J.A."/>
            <person name="Straub M.L."/>
            <person name="Kugler V."/>
            <person name="Sacerdot C."/>
            <person name="Uzunov Z."/>
            <person name="Thierry A."/>
            <person name="Weiss S."/>
            <person name="Bleykasten C."/>
            <person name="De Montigny J."/>
            <person name="Jacques N."/>
            <person name="Jung P."/>
            <person name="Lemaire M."/>
            <person name="Mallet S."/>
            <person name="Morel G."/>
            <person name="Richard G.F."/>
            <person name="Sarkar A."/>
            <person name="Savel G."/>
            <person name="Schacherer J."/>
            <person name="Seret M.L."/>
            <person name="Talla E."/>
            <person name="Samson G."/>
            <person name="Jubin C."/>
            <person name="Poulain J."/>
            <person name="Vacherie B."/>
            <person name="Barbe V."/>
            <person name="Pelletier E."/>
            <person name="Sherman D.J."/>
            <person name="Westhof E."/>
            <person name="Weissenbach J."/>
            <person name="Baret P.V."/>
            <person name="Wincker P."/>
            <person name="Gaillardin C."/>
            <person name="Dujon B."/>
            <person name="Souciet J.L."/>
        </authorList>
    </citation>
    <scope>NUCLEOTIDE SEQUENCE [LARGE SCALE GENOMIC DNA]</scope>
    <source>
        <strain evidence="8">ATCC MYA-4447 / BCRC 22081 / CBS 7064 / NBRC 10061 / NRRL Y-12695</strain>
    </source>
</reference>
<dbReference type="EMBL" id="FO082046">
    <property type="protein sequence ID" value="CCE87242.1"/>
    <property type="molecule type" value="Genomic_DNA"/>
</dbReference>
<name>G8XZY3_PICSO</name>
<dbReference type="InterPro" id="IPR000086">
    <property type="entry name" value="NUDIX_hydrolase_dom"/>
</dbReference>
<keyword evidence="4" id="KW-0378">Hydrolase</keyword>
<evidence type="ECO:0000256" key="2">
    <source>
        <dbReference type="ARBA" id="ARBA00005582"/>
    </source>
</evidence>
<dbReference type="eggNOG" id="ENOG502RS0U">
    <property type="taxonomic scope" value="Eukaryota"/>
</dbReference>
<dbReference type="InParanoid" id="G8XZY3"/>
<dbReference type="Proteomes" id="UP000005222">
    <property type="component" value="Chromosome N"/>
</dbReference>
<feature type="domain" description="Nudix hydrolase" evidence="6">
    <location>
        <begin position="17"/>
        <end position="155"/>
    </location>
</feature>
<accession>G8XZY3</accession>
<keyword evidence="3" id="KW-0479">Metal-binding</keyword>
<evidence type="ECO:0000256" key="5">
    <source>
        <dbReference type="ARBA" id="ARBA00022842"/>
    </source>
</evidence>
<dbReference type="OrthoDB" id="447842at2759"/>
<sequence>MSITRLNSLPMAEMTFKKVAFTWAIVVCEETSEVLLLNRQKAPWMGRWNGIGGKLDEGETPLQCIIREAEEETGLHIQEFHSKGIMRWIRDGNDLGGMYLFVAFVDRKIVEEYGAPKKFCNEGILDWKKLDWILHEENTGVVDNVKLMLNSFFSASDKALYVSKYDKSTLDSVAYYEDGELMDIYT</sequence>
<dbReference type="STRING" id="559304.G8XZY3"/>
<dbReference type="SUPFAM" id="SSF55811">
    <property type="entry name" value="Nudix"/>
    <property type="match status" value="1"/>
</dbReference>
<evidence type="ECO:0000259" key="6">
    <source>
        <dbReference type="PROSITE" id="PS51462"/>
    </source>
</evidence>
<dbReference type="CDD" id="cd18886">
    <property type="entry name" value="NUDIX_MutT_Nudt1"/>
    <property type="match status" value="1"/>
</dbReference>
<evidence type="ECO:0000256" key="3">
    <source>
        <dbReference type="ARBA" id="ARBA00022723"/>
    </source>
</evidence>
<dbReference type="PANTHER" id="PTHR43758:SF2">
    <property type="entry name" value="OXIDIZED PURINE NUCLEOSIDE TRIPHOSPHATE HYDROLASE"/>
    <property type="match status" value="1"/>
</dbReference>
<comment type="cofactor">
    <cofactor evidence="1">
        <name>Mg(2+)</name>
        <dbReference type="ChEBI" id="CHEBI:18420"/>
    </cofactor>
</comment>
<dbReference type="Pfam" id="PF00293">
    <property type="entry name" value="NUDIX"/>
    <property type="match status" value="1"/>
</dbReference>
<dbReference type="GO" id="GO:0005737">
    <property type="term" value="C:cytoplasm"/>
    <property type="evidence" value="ECO:0007669"/>
    <property type="project" value="TreeGrafter"/>
</dbReference>
<dbReference type="InterPro" id="IPR015797">
    <property type="entry name" value="NUDIX_hydrolase-like_dom_sf"/>
</dbReference>
<keyword evidence="8" id="KW-1185">Reference proteome</keyword>
<evidence type="ECO:0000256" key="1">
    <source>
        <dbReference type="ARBA" id="ARBA00001946"/>
    </source>
</evidence>
<dbReference type="InterPro" id="IPR020084">
    <property type="entry name" value="NUDIX_hydrolase_CS"/>
</dbReference>
<proteinExistence type="inferred from homology"/>